<dbReference type="EMBL" id="BLJE01000001">
    <property type="protein sequence ID" value="GFE63709.1"/>
    <property type="molecule type" value="Genomic_DNA"/>
</dbReference>
<keyword evidence="8" id="KW-1185">Reference proteome</keyword>
<dbReference type="CDD" id="cd00609">
    <property type="entry name" value="AAT_like"/>
    <property type="match status" value="1"/>
</dbReference>
<evidence type="ECO:0000256" key="1">
    <source>
        <dbReference type="ARBA" id="ARBA00005384"/>
    </source>
</evidence>
<keyword evidence="4" id="KW-0238">DNA-binding</keyword>
<accession>A0A6N6JEA5</accession>
<name>A0A6N6JEA5_9RHOB</name>
<gene>
    <name evidence="7" type="ORF">KIN_07830</name>
</gene>
<evidence type="ECO:0000256" key="3">
    <source>
        <dbReference type="ARBA" id="ARBA00023015"/>
    </source>
</evidence>
<dbReference type="CDD" id="cd07377">
    <property type="entry name" value="WHTH_GntR"/>
    <property type="match status" value="1"/>
</dbReference>
<dbReference type="PROSITE" id="PS50949">
    <property type="entry name" value="HTH_GNTR"/>
    <property type="match status" value="1"/>
</dbReference>
<dbReference type="Gene3D" id="1.10.10.10">
    <property type="entry name" value="Winged helix-like DNA-binding domain superfamily/Winged helix DNA-binding domain"/>
    <property type="match status" value="1"/>
</dbReference>
<evidence type="ECO:0000256" key="2">
    <source>
        <dbReference type="ARBA" id="ARBA00022898"/>
    </source>
</evidence>
<comment type="caution">
    <text evidence="7">The sequence shown here is derived from an EMBL/GenBank/DDBJ whole genome shotgun (WGS) entry which is preliminary data.</text>
</comment>
<dbReference type="Pfam" id="PF00392">
    <property type="entry name" value="GntR"/>
    <property type="match status" value="1"/>
</dbReference>
<dbReference type="GO" id="GO:0003700">
    <property type="term" value="F:DNA-binding transcription factor activity"/>
    <property type="evidence" value="ECO:0007669"/>
    <property type="project" value="InterPro"/>
</dbReference>
<evidence type="ECO:0000259" key="6">
    <source>
        <dbReference type="PROSITE" id="PS50949"/>
    </source>
</evidence>
<dbReference type="GO" id="GO:0003677">
    <property type="term" value="F:DNA binding"/>
    <property type="evidence" value="ECO:0007669"/>
    <property type="project" value="UniProtKB-KW"/>
</dbReference>
<keyword evidence="2" id="KW-0663">Pyridoxal phosphate</keyword>
<evidence type="ECO:0000313" key="7">
    <source>
        <dbReference type="EMBL" id="GFE63709.1"/>
    </source>
</evidence>
<dbReference type="OrthoDB" id="9804020at2"/>
<proteinExistence type="inferred from homology"/>
<dbReference type="InterPro" id="IPR036388">
    <property type="entry name" value="WH-like_DNA-bd_sf"/>
</dbReference>
<dbReference type="Gene3D" id="3.40.640.10">
    <property type="entry name" value="Type I PLP-dependent aspartate aminotransferase-like (Major domain)"/>
    <property type="match status" value="1"/>
</dbReference>
<dbReference type="PANTHER" id="PTHR46577">
    <property type="entry name" value="HTH-TYPE TRANSCRIPTIONAL REGULATORY PROTEIN GABR"/>
    <property type="match status" value="1"/>
</dbReference>
<keyword evidence="5" id="KW-0804">Transcription</keyword>
<keyword evidence="3" id="KW-0805">Transcription regulation</keyword>
<dbReference type="PANTHER" id="PTHR46577:SF1">
    <property type="entry name" value="HTH-TYPE TRANSCRIPTIONAL REGULATORY PROTEIN GABR"/>
    <property type="match status" value="1"/>
</dbReference>
<reference evidence="7 8" key="1">
    <citation type="submission" date="2019-12" db="EMBL/GenBank/DDBJ databases">
        <title>Litoreibacter badius sp. nov., a novel bacteriochlorophyll a-containing bacterium in the genus Litoreibacter.</title>
        <authorList>
            <person name="Kanamuro M."/>
            <person name="Takabe Y."/>
            <person name="Mori K."/>
            <person name="Takaichi S."/>
            <person name="Hanada S."/>
        </authorList>
    </citation>
    <scope>NUCLEOTIDE SEQUENCE [LARGE SCALE GENOMIC DNA]</scope>
    <source>
        <strain evidence="7 8">K6</strain>
    </source>
</reference>
<dbReference type="Pfam" id="PF00155">
    <property type="entry name" value="Aminotran_1_2"/>
    <property type="match status" value="1"/>
</dbReference>
<dbReference type="GO" id="GO:0030170">
    <property type="term" value="F:pyridoxal phosphate binding"/>
    <property type="evidence" value="ECO:0007669"/>
    <property type="project" value="InterPro"/>
</dbReference>
<evidence type="ECO:0000256" key="5">
    <source>
        <dbReference type="ARBA" id="ARBA00023163"/>
    </source>
</evidence>
<dbReference type="InterPro" id="IPR004839">
    <property type="entry name" value="Aminotransferase_I/II_large"/>
</dbReference>
<dbReference type="InterPro" id="IPR000524">
    <property type="entry name" value="Tscrpt_reg_HTH_GntR"/>
</dbReference>
<evidence type="ECO:0000256" key="4">
    <source>
        <dbReference type="ARBA" id="ARBA00023125"/>
    </source>
</evidence>
<dbReference type="RefSeq" id="WP_159804619.1">
    <property type="nucleotide sequence ID" value="NZ_BLJE01000001.1"/>
</dbReference>
<feature type="domain" description="HTH gntR-type" evidence="6">
    <location>
        <begin position="14"/>
        <end position="82"/>
    </location>
</feature>
<sequence>MNTIWFPDLTNTSVPKYQIIVDAIRSGISNGQLEEGEKLPPVREVAWHLGITPGTVARAFSQLVDAGVLEATVGRGTFVAKQRAVAQVQDWPEVVSLKSPKLPDVGQIEAVRSALRKISHMQDGLLMGYPNAKTDLPAREAVLEWSAGKLLGRTTPDDVVLTYGGQNAITLILQTVLKGAAPVVLAEDLTYAGFRHAARLQRAKIVGLASDEYGVRPGALDAACRAHDAQIFCTSPEVHNPTAHRTGLERRKALADVAQHHGVQILEDDCYALRDSDLPSYRALLPRQTWYVSSISKLLTPSLRLGYAIAPSPRAAELRRTAQYSFFGIATPLTELTAELLSSPNIADLNRAMQDQIAALVQVAVNGLGSYDLRWRPDVPFLWLSLPNGWRAGSFCSAAERAGVLIRSADDFTLMEDRAPHAVRIAVNGQVDIKCFEAAIGRLRGLLDKPPSEIEV</sequence>
<dbReference type="InterPro" id="IPR036390">
    <property type="entry name" value="WH_DNA-bd_sf"/>
</dbReference>
<comment type="similarity">
    <text evidence="1">In the C-terminal section; belongs to the class-I pyridoxal-phosphate-dependent aminotransferase family.</text>
</comment>
<dbReference type="SUPFAM" id="SSF46785">
    <property type="entry name" value="Winged helix' DNA-binding domain"/>
    <property type="match status" value="1"/>
</dbReference>
<dbReference type="InterPro" id="IPR015421">
    <property type="entry name" value="PyrdxlP-dep_Trfase_major"/>
</dbReference>
<dbReference type="Proteomes" id="UP000436822">
    <property type="component" value="Unassembled WGS sequence"/>
</dbReference>
<dbReference type="InterPro" id="IPR015424">
    <property type="entry name" value="PyrdxlP-dep_Trfase"/>
</dbReference>
<evidence type="ECO:0000313" key="8">
    <source>
        <dbReference type="Proteomes" id="UP000436822"/>
    </source>
</evidence>
<dbReference type="SMART" id="SM00345">
    <property type="entry name" value="HTH_GNTR"/>
    <property type="match status" value="1"/>
</dbReference>
<dbReference type="InterPro" id="IPR051446">
    <property type="entry name" value="HTH_trans_reg/aminotransferase"/>
</dbReference>
<protein>
    <submittedName>
        <fullName evidence="7">GntR family transcriptional regulator</fullName>
    </submittedName>
</protein>
<organism evidence="7 8">
    <name type="scientific">Litoreibacter roseus</name>
    <dbReference type="NCBI Taxonomy" id="2601869"/>
    <lineage>
        <taxon>Bacteria</taxon>
        <taxon>Pseudomonadati</taxon>
        <taxon>Pseudomonadota</taxon>
        <taxon>Alphaproteobacteria</taxon>
        <taxon>Rhodobacterales</taxon>
        <taxon>Roseobacteraceae</taxon>
        <taxon>Litoreibacter</taxon>
    </lineage>
</organism>
<dbReference type="SUPFAM" id="SSF53383">
    <property type="entry name" value="PLP-dependent transferases"/>
    <property type="match status" value="1"/>
</dbReference>
<dbReference type="AlphaFoldDB" id="A0A6N6JEA5"/>